<keyword evidence="4" id="KW-1185">Reference proteome</keyword>
<gene>
    <name evidence="3" type="ORF">LK996_07900</name>
</gene>
<dbReference type="Proteomes" id="UP001165293">
    <property type="component" value="Unassembled WGS sequence"/>
</dbReference>
<comment type="caution">
    <text evidence="3">The sequence shown here is derived from an EMBL/GenBank/DDBJ whole genome shotgun (WGS) entry which is preliminary data.</text>
</comment>
<keyword evidence="2" id="KW-0732">Signal</keyword>
<dbReference type="RefSeq" id="WP_230526563.1">
    <property type="nucleotide sequence ID" value="NZ_JAJGAK010000001.1"/>
</dbReference>
<reference evidence="3" key="1">
    <citation type="submission" date="2021-10" db="EMBL/GenBank/DDBJ databases">
        <authorList>
            <person name="Lyu M."/>
            <person name="Wang X."/>
            <person name="Meng X."/>
            <person name="Xu K."/>
        </authorList>
    </citation>
    <scope>NUCLEOTIDE SEQUENCE</scope>
    <source>
        <strain evidence="3">A6</strain>
    </source>
</reference>
<evidence type="ECO:0000313" key="3">
    <source>
        <dbReference type="EMBL" id="MCC8362997.1"/>
    </source>
</evidence>
<sequence>MKLKSTLALAGVTLVCATTMAWAAKPALTGQQKKEMAAKVKENHKKALPQPRTMADANSMRLKSTTGAEGVRVATELWPTLYVQTDANGNKRIVDGEGDSVPAATTEGLPNE</sequence>
<accession>A0ABS8JHB5</accession>
<feature type="region of interest" description="Disordered" evidence="1">
    <location>
        <begin position="89"/>
        <end position="112"/>
    </location>
</feature>
<dbReference type="EMBL" id="JAJGAK010000001">
    <property type="protein sequence ID" value="MCC8362997.1"/>
    <property type="molecule type" value="Genomic_DNA"/>
</dbReference>
<evidence type="ECO:0000256" key="1">
    <source>
        <dbReference type="SAM" id="MobiDB-lite"/>
    </source>
</evidence>
<name>A0ABS8JHB5_9GAMM</name>
<evidence type="ECO:0000256" key="2">
    <source>
        <dbReference type="SAM" id="SignalP"/>
    </source>
</evidence>
<feature type="signal peptide" evidence="2">
    <location>
        <begin position="1"/>
        <end position="23"/>
    </location>
</feature>
<organism evidence="3 4">
    <name type="scientific">Noviluteimonas lactosilytica</name>
    <dbReference type="NCBI Taxonomy" id="2888523"/>
    <lineage>
        <taxon>Bacteria</taxon>
        <taxon>Pseudomonadati</taxon>
        <taxon>Pseudomonadota</taxon>
        <taxon>Gammaproteobacteria</taxon>
        <taxon>Lysobacterales</taxon>
        <taxon>Lysobacteraceae</taxon>
        <taxon>Noviluteimonas</taxon>
    </lineage>
</organism>
<evidence type="ECO:0008006" key="5">
    <source>
        <dbReference type="Google" id="ProtNLM"/>
    </source>
</evidence>
<protein>
    <recommendedName>
        <fullName evidence="5">PepSY domain-containing protein</fullName>
    </recommendedName>
</protein>
<feature type="chain" id="PRO_5047528168" description="PepSY domain-containing protein" evidence="2">
    <location>
        <begin position="24"/>
        <end position="112"/>
    </location>
</feature>
<proteinExistence type="predicted"/>
<evidence type="ECO:0000313" key="4">
    <source>
        <dbReference type="Proteomes" id="UP001165293"/>
    </source>
</evidence>